<comment type="similarity">
    <text evidence="2">Belongs to the EamA transporter family.</text>
</comment>
<evidence type="ECO:0000256" key="4">
    <source>
        <dbReference type="ARBA" id="ARBA00022989"/>
    </source>
</evidence>
<evidence type="ECO:0000313" key="9">
    <source>
        <dbReference type="Proteomes" id="UP000678228"/>
    </source>
</evidence>
<dbReference type="SUPFAM" id="SSF103481">
    <property type="entry name" value="Multidrug resistance efflux transporter EmrE"/>
    <property type="match status" value="2"/>
</dbReference>
<keyword evidence="5 6" id="KW-0472">Membrane</keyword>
<feature type="transmembrane region" description="Helical" evidence="6">
    <location>
        <begin position="67"/>
        <end position="90"/>
    </location>
</feature>
<feature type="transmembrane region" description="Helical" evidence="6">
    <location>
        <begin position="124"/>
        <end position="142"/>
    </location>
</feature>
<feature type="domain" description="EamA" evidence="7">
    <location>
        <begin position="8"/>
        <end position="138"/>
    </location>
</feature>
<protein>
    <submittedName>
        <fullName evidence="8">DMT family transporter</fullName>
    </submittedName>
</protein>
<feature type="transmembrane region" description="Helical" evidence="6">
    <location>
        <begin position="208"/>
        <end position="229"/>
    </location>
</feature>
<feature type="transmembrane region" description="Helical" evidence="6">
    <location>
        <begin position="96"/>
        <end position="115"/>
    </location>
</feature>
<evidence type="ECO:0000259" key="7">
    <source>
        <dbReference type="Pfam" id="PF00892"/>
    </source>
</evidence>
<keyword evidence="3 6" id="KW-0812">Transmembrane</keyword>
<reference evidence="8" key="1">
    <citation type="submission" date="2021-03" db="EMBL/GenBank/DDBJ databases">
        <title>Bacillus suaedae sp. nov., isolated from Suaeda aralocaspica.</title>
        <authorList>
            <person name="Lei R.F.R."/>
        </authorList>
    </citation>
    <scope>NUCLEOTIDE SEQUENCE</scope>
    <source>
        <strain evidence="8">YZJH907-2</strain>
    </source>
</reference>
<organism evidence="8 9">
    <name type="scientific">Halalkalibacter suaedae</name>
    <dbReference type="NCBI Taxonomy" id="2822140"/>
    <lineage>
        <taxon>Bacteria</taxon>
        <taxon>Bacillati</taxon>
        <taxon>Bacillota</taxon>
        <taxon>Bacilli</taxon>
        <taxon>Bacillales</taxon>
        <taxon>Bacillaceae</taxon>
        <taxon>Halalkalibacter</taxon>
    </lineage>
</organism>
<evidence type="ECO:0000313" key="8">
    <source>
        <dbReference type="EMBL" id="MBP3950158.1"/>
    </source>
</evidence>
<dbReference type="AlphaFoldDB" id="A0A941API7"/>
<dbReference type="RefSeq" id="WP_210595768.1">
    <property type="nucleotide sequence ID" value="NZ_JAGKSQ010000001.1"/>
</dbReference>
<name>A0A941API7_9BACI</name>
<evidence type="ECO:0000256" key="2">
    <source>
        <dbReference type="ARBA" id="ARBA00007362"/>
    </source>
</evidence>
<evidence type="ECO:0000256" key="3">
    <source>
        <dbReference type="ARBA" id="ARBA00022692"/>
    </source>
</evidence>
<evidence type="ECO:0000256" key="6">
    <source>
        <dbReference type="SAM" id="Phobius"/>
    </source>
</evidence>
<dbReference type="Gene3D" id="1.10.3730.20">
    <property type="match status" value="1"/>
</dbReference>
<dbReference type="InterPro" id="IPR050638">
    <property type="entry name" value="AA-Vitamin_Transporters"/>
</dbReference>
<dbReference type="InterPro" id="IPR000620">
    <property type="entry name" value="EamA_dom"/>
</dbReference>
<dbReference type="PANTHER" id="PTHR32322">
    <property type="entry name" value="INNER MEMBRANE TRANSPORTER"/>
    <property type="match status" value="1"/>
</dbReference>
<feature type="transmembrane region" description="Helical" evidence="6">
    <location>
        <begin position="263"/>
        <end position="281"/>
    </location>
</feature>
<feature type="domain" description="EamA" evidence="7">
    <location>
        <begin position="146"/>
        <end position="280"/>
    </location>
</feature>
<evidence type="ECO:0000256" key="1">
    <source>
        <dbReference type="ARBA" id="ARBA00004127"/>
    </source>
</evidence>
<dbReference type="InterPro" id="IPR037185">
    <property type="entry name" value="EmrE-like"/>
</dbReference>
<feature type="transmembrane region" description="Helical" evidence="6">
    <location>
        <begin position="148"/>
        <end position="165"/>
    </location>
</feature>
<keyword evidence="4 6" id="KW-1133">Transmembrane helix</keyword>
<comment type="subcellular location">
    <subcellularLocation>
        <location evidence="1">Endomembrane system</location>
        <topology evidence="1">Multi-pass membrane protein</topology>
    </subcellularLocation>
</comment>
<gene>
    <name evidence="8" type="ORF">J7W16_03365</name>
</gene>
<feature type="transmembrane region" description="Helical" evidence="6">
    <location>
        <begin position="172"/>
        <end position="196"/>
    </location>
</feature>
<dbReference type="EMBL" id="JAGKSQ010000001">
    <property type="protein sequence ID" value="MBP3950158.1"/>
    <property type="molecule type" value="Genomic_DNA"/>
</dbReference>
<sequence>MNKFVFAILVIVTTSLMGSSFTIGKMALAYSTPLLLVGLRFLLAGLIMATIVKLLKRPHPTLGRDWLRMAIIGFAQTTGVMGCTFVGLRTITAGEISILTFTNPLLVIILTTIFLKSRYRSRQWIGVVIGFIGVFLTLGAHLDLKFGTMLGLLAAVSWAIGTLLIKKWGGSLDIWVLTAYQMFFGGVALLLLSIVLETPAFAINLQSVLLLTWLAIMASIVQFAGWFFLLQKGDPGKVSAFLFLAPFFGVLSGWFLLDEQISWYVIVGGLLIFVGIFLVNWQSKPVKAGEVSIES</sequence>
<comment type="caution">
    <text evidence="8">The sequence shown here is derived from an EMBL/GenBank/DDBJ whole genome shotgun (WGS) entry which is preliminary data.</text>
</comment>
<dbReference type="Proteomes" id="UP000678228">
    <property type="component" value="Unassembled WGS sequence"/>
</dbReference>
<evidence type="ECO:0000256" key="5">
    <source>
        <dbReference type="ARBA" id="ARBA00023136"/>
    </source>
</evidence>
<dbReference type="Pfam" id="PF00892">
    <property type="entry name" value="EamA"/>
    <property type="match status" value="2"/>
</dbReference>
<proteinExistence type="inferred from homology"/>
<dbReference type="PANTHER" id="PTHR32322:SF2">
    <property type="entry name" value="EAMA DOMAIN-CONTAINING PROTEIN"/>
    <property type="match status" value="1"/>
</dbReference>
<dbReference type="GO" id="GO:0016020">
    <property type="term" value="C:membrane"/>
    <property type="evidence" value="ECO:0007669"/>
    <property type="project" value="UniProtKB-SubCell"/>
</dbReference>
<feature type="transmembrane region" description="Helical" evidence="6">
    <location>
        <begin position="34"/>
        <end position="55"/>
    </location>
</feature>
<accession>A0A941API7</accession>
<feature type="transmembrane region" description="Helical" evidence="6">
    <location>
        <begin position="238"/>
        <end position="257"/>
    </location>
</feature>
<keyword evidence="9" id="KW-1185">Reference proteome</keyword>